<dbReference type="RefSeq" id="WP_186871603.1">
    <property type="nucleotide sequence ID" value="NZ_JACOOR010000003.1"/>
</dbReference>
<name>A0A923LBP0_9FIRM</name>
<accession>A0A923LBP0</accession>
<gene>
    <name evidence="1" type="ORF">H8S44_05335</name>
</gene>
<dbReference type="Proteomes" id="UP000649345">
    <property type="component" value="Unassembled WGS sequence"/>
</dbReference>
<evidence type="ECO:0000313" key="2">
    <source>
        <dbReference type="Proteomes" id="UP000649345"/>
    </source>
</evidence>
<dbReference type="EMBL" id="JACOOR010000003">
    <property type="protein sequence ID" value="MBC5659192.1"/>
    <property type="molecule type" value="Genomic_DNA"/>
</dbReference>
<dbReference type="AlphaFoldDB" id="A0A923LBP0"/>
<keyword evidence="2" id="KW-1185">Reference proteome</keyword>
<protein>
    <submittedName>
        <fullName evidence="1">Uncharacterized protein</fullName>
    </submittedName>
</protein>
<reference evidence="1" key="1">
    <citation type="submission" date="2020-08" db="EMBL/GenBank/DDBJ databases">
        <title>Genome public.</title>
        <authorList>
            <person name="Liu C."/>
            <person name="Sun Q."/>
        </authorList>
    </citation>
    <scope>NUCLEOTIDE SEQUENCE</scope>
    <source>
        <strain evidence="1">NSJ-68</strain>
    </source>
</reference>
<proteinExistence type="predicted"/>
<sequence>MIRVKIAFVLRMVDDYSGQCIRKNRFLFTIGERVVHPVEKEEGLYVFLEPQEAVTRVRLEGPGYHPCTVRIEKKDLDPEEPVADVRLYRKPGVPGSCEYRIGRMPEGTPFPAAVWVRRSRPTGLSFREYRKIGKEHWFLFQGFPKENLIGKTCVIENKEKLFPFVIMEKRGINEYRVEPEEEPPENLGSGDPLVRIYRSVTDSGGSYAIPVEPGEEESQETVMLW</sequence>
<organism evidence="1 2">
    <name type="scientific">Anaerosacchariphilus hominis</name>
    <dbReference type="NCBI Taxonomy" id="2763017"/>
    <lineage>
        <taxon>Bacteria</taxon>
        <taxon>Bacillati</taxon>
        <taxon>Bacillota</taxon>
        <taxon>Clostridia</taxon>
        <taxon>Lachnospirales</taxon>
        <taxon>Lachnospiraceae</taxon>
        <taxon>Anaerosacchariphilus</taxon>
    </lineage>
</organism>
<evidence type="ECO:0000313" key="1">
    <source>
        <dbReference type="EMBL" id="MBC5659192.1"/>
    </source>
</evidence>
<comment type="caution">
    <text evidence="1">The sequence shown here is derived from an EMBL/GenBank/DDBJ whole genome shotgun (WGS) entry which is preliminary data.</text>
</comment>